<dbReference type="SUPFAM" id="SSF54814">
    <property type="entry name" value="Prokaryotic type KH domain (KH-domain type II)"/>
    <property type="match status" value="1"/>
</dbReference>
<dbReference type="InterPro" id="IPR036419">
    <property type="entry name" value="Ribosomal_S3_C_sf"/>
</dbReference>
<dbReference type="GO" id="GO:0019843">
    <property type="term" value="F:rRNA binding"/>
    <property type="evidence" value="ECO:0007669"/>
    <property type="project" value="UniProtKB-KW"/>
</dbReference>
<organism evidence="9">
    <name type="scientific">uncultured archaeon Rifle_16ft_4_minimus_1461</name>
    <dbReference type="NCBI Taxonomy" id="1665151"/>
    <lineage>
        <taxon>Archaea</taxon>
        <taxon>environmental samples</taxon>
    </lineage>
</organism>
<comment type="similarity">
    <text evidence="1">Belongs to the universal ribosomal protein uS3 family.</text>
</comment>
<protein>
    <recommendedName>
        <fullName evidence="6">30S ribosomal protein S3</fullName>
    </recommendedName>
</protein>
<evidence type="ECO:0000256" key="2">
    <source>
        <dbReference type="ARBA" id="ARBA00022730"/>
    </source>
</evidence>
<dbReference type="AlphaFoldDB" id="A0A0H4T0Q9"/>
<keyword evidence="3 7" id="KW-0694">RNA-binding</keyword>
<dbReference type="GO" id="GO:0003735">
    <property type="term" value="F:structural constituent of ribosome"/>
    <property type="evidence" value="ECO:0007669"/>
    <property type="project" value="UniProtKB-UniRule"/>
</dbReference>
<evidence type="ECO:0000256" key="6">
    <source>
        <dbReference type="NCBIfam" id="TIGR01008"/>
    </source>
</evidence>
<dbReference type="SUPFAM" id="SSF54821">
    <property type="entry name" value="Ribosomal protein S3 C-terminal domain"/>
    <property type="match status" value="1"/>
</dbReference>
<evidence type="ECO:0000256" key="5">
    <source>
        <dbReference type="ARBA" id="ARBA00023274"/>
    </source>
</evidence>
<keyword evidence="2" id="KW-0699">rRNA-binding</keyword>
<dbReference type="InterPro" id="IPR004044">
    <property type="entry name" value="KH_dom_type_2"/>
</dbReference>
<dbReference type="GO" id="GO:0006412">
    <property type="term" value="P:translation"/>
    <property type="evidence" value="ECO:0007669"/>
    <property type="project" value="UniProtKB-UniRule"/>
</dbReference>
<dbReference type="FunFam" id="3.30.300.20:FF:000001">
    <property type="entry name" value="30S ribosomal protein S3"/>
    <property type="match status" value="1"/>
</dbReference>
<dbReference type="InterPro" id="IPR057258">
    <property type="entry name" value="Ribosomal_uS3"/>
</dbReference>
<accession>A0A0H4T0Q9</accession>
<dbReference type="InterPro" id="IPR005703">
    <property type="entry name" value="Ribosomal_uS3_euk/arc"/>
</dbReference>
<keyword evidence="5" id="KW-0687">Ribonucleoprotein</keyword>
<dbReference type="Pfam" id="PF07650">
    <property type="entry name" value="KH_2"/>
    <property type="match status" value="1"/>
</dbReference>
<proteinExistence type="inferred from homology"/>
<evidence type="ECO:0000313" key="9">
    <source>
        <dbReference type="EMBL" id="AKQ01098.1"/>
    </source>
</evidence>
<dbReference type="EMBL" id="KT006950">
    <property type="protein sequence ID" value="AKQ01098.1"/>
    <property type="molecule type" value="Genomic_DNA"/>
</dbReference>
<dbReference type="Pfam" id="PF00189">
    <property type="entry name" value="Ribosomal_S3_C"/>
    <property type="match status" value="1"/>
</dbReference>
<evidence type="ECO:0000256" key="3">
    <source>
        <dbReference type="ARBA" id="ARBA00022884"/>
    </source>
</evidence>
<dbReference type="GO" id="GO:0022627">
    <property type="term" value="C:cytosolic small ribosomal subunit"/>
    <property type="evidence" value="ECO:0007669"/>
    <property type="project" value="UniProtKB-UniRule"/>
</dbReference>
<dbReference type="PANTHER" id="PTHR11760">
    <property type="entry name" value="30S/40S RIBOSOMAL PROTEIN S3"/>
    <property type="match status" value="1"/>
</dbReference>
<evidence type="ECO:0000259" key="8">
    <source>
        <dbReference type="PROSITE" id="PS50823"/>
    </source>
</evidence>
<dbReference type="SMART" id="SM00322">
    <property type="entry name" value="KH"/>
    <property type="match status" value="1"/>
</dbReference>
<dbReference type="CDD" id="cd02411">
    <property type="entry name" value="KH-II_30S_S3_arch"/>
    <property type="match status" value="1"/>
</dbReference>
<evidence type="ECO:0000256" key="7">
    <source>
        <dbReference type="PROSITE-ProRule" id="PRU00118"/>
    </source>
</evidence>
<evidence type="ECO:0000256" key="1">
    <source>
        <dbReference type="ARBA" id="ARBA00010761"/>
    </source>
</evidence>
<dbReference type="PANTHER" id="PTHR11760:SF32">
    <property type="entry name" value="SMALL RIBOSOMAL SUBUNIT PROTEIN US3"/>
    <property type="match status" value="1"/>
</dbReference>
<dbReference type="InterPro" id="IPR015946">
    <property type="entry name" value="KH_dom-like_a/b"/>
</dbReference>
<dbReference type="Gene3D" id="3.30.1140.32">
    <property type="entry name" value="Ribosomal protein S3, C-terminal domain"/>
    <property type="match status" value="1"/>
</dbReference>
<evidence type="ECO:0000256" key="4">
    <source>
        <dbReference type="ARBA" id="ARBA00022980"/>
    </source>
</evidence>
<name>A0A0H4T0Q9_9ARCH</name>
<dbReference type="Gene3D" id="3.30.300.20">
    <property type="match status" value="1"/>
</dbReference>
<dbReference type="InterPro" id="IPR001351">
    <property type="entry name" value="Ribosomal_uS3_C"/>
</dbReference>
<dbReference type="InterPro" id="IPR004087">
    <property type="entry name" value="KH_dom"/>
</dbReference>
<keyword evidence="4 9" id="KW-0689">Ribosomal protein</keyword>
<sequence>MEEKKVVKFKKEEFAIREYIKGSLGKGKVSRVKIEYTPIGEKIIVSTNKPGLVIGRKGEKISELTRVLKDKFKLENPQIEIDEIMKPEFDAQIMADDIALGLEKFGPLKFKVIAYKALQRIMGAGALGAEIRLSGKLPSSRAKSWRFAQGYLKKVGDSAKVVDRAQSISMTRPGVVGVKVEILSPTAILKDKIEINDELMKKLYENIERNAEIKEIKKTLKRVKK</sequence>
<feature type="domain" description="KH type-2" evidence="8">
    <location>
        <begin position="16"/>
        <end position="85"/>
    </location>
</feature>
<dbReference type="NCBIfam" id="NF003219">
    <property type="entry name" value="PRK04191.1"/>
    <property type="match status" value="1"/>
</dbReference>
<reference evidence="9" key="1">
    <citation type="journal article" date="2015" name="ISME J.">
        <title>Aquifer environment selects for microbial species cohorts in sediment and groundwater.</title>
        <authorList>
            <person name="Hug L.A."/>
            <person name="Thomas B.C."/>
            <person name="Brown C.T."/>
            <person name="Frischkorn K.R."/>
            <person name="Williams K.H."/>
            <person name="Tringe S.G."/>
            <person name="Banfield J.F."/>
        </authorList>
    </citation>
    <scope>NUCLEOTIDE SEQUENCE</scope>
</reference>
<dbReference type="NCBIfam" id="TIGR01008">
    <property type="entry name" value="uS3_euk_arch"/>
    <property type="match status" value="1"/>
</dbReference>
<dbReference type="InterPro" id="IPR009019">
    <property type="entry name" value="KH_sf_prok-type"/>
</dbReference>
<dbReference type="PROSITE" id="PS50823">
    <property type="entry name" value="KH_TYPE_2"/>
    <property type="match status" value="1"/>
</dbReference>